<evidence type="ECO:0008006" key="3">
    <source>
        <dbReference type="Google" id="ProtNLM"/>
    </source>
</evidence>
<dbReference type="Gene3D" id="1.20.920.20">
    <property type="match status" value="1"/>
</dbReference>
<gene>
    <name evidence="1" type="ORF">ECRASSUSDP1_LOCUS19324</name>
</gene>
<sequence>MESNTQSALLSLNIGSLSEVFTFTDLEQSLQLRLVCRKFNQSVCYGWRLRIYELEILKKRCEEQLTNDFDEETLHEHKTMSKHQDCIVHDLRDLFMRAFKLNKSVISCPNFGSRVNPDRLIVLPILASMILMKKDTYKELVRDYSMMGVDVKLWTKIKLIFKGRWKTKALINNFDISEVAPDQIKECKKILRNNSDLSVATIRPYSHCASYMFQWTNLALKYFKIRDTILELGVCQIEQKLATHTNTEQKMVKVFERILANQEF</sequence>
<accession>A0AAD2D374</accession>
<dbReference type="AlphaFoldDB" id="A0AAD2D374"/>
<evidence type="ECO:0000313" key="2">
    <source>
        <dbReference type="Proteomes" id="UP001295684"/>
    </source>
</evidence>
<organism evidence="1 2">
    <name type="scientific">Euplotes crassus</name>
    <dbReference type="NCBI Taxonomy" id="5936"/>
    <lineage>
        <taxon>Eukaryota</taxon>
        <taxon>Sar</taxon>
        <taxon>Alveolata</taxon>
        <taxon>Ciliophora</taxon>
        <taxon>Intramacronucleata</taxon>
        <taxon>Spirotrichea</taxon>
        <taxon>Hypotrichia</taxon>
        <taxon>Euplotida</taxon>
        <taxon>Euplotidae</taxon>
        <taxon>Moneuplotes</taxon>
    </lineage>
</organism>
<reference evidence="1" key="1">
    <citation type="submission" date="2023-07" db="EMBL/GenBank/DDBJ databases">
        <authorList>
            <consortium name="AG Swart"/>
            <person name="Singh M."/>
            <person name="Singh A."/>
            <person name="Seah K."/>
            <person name="Emmerich C."/>
        </authorList>
    </citation>
    <scope>NUCLEOTIDE SEQUENCE</scope>
    <source>
        <strain evidence="1">DP1</strain>
    </source>
</reference>
<dbReference type="EMBL" id="CAMPGE010019610">
    <property type="protein sequence ID" value="CAI2377933.1"/>
    <property type="molecule type" value="Genomic_DNA"/>
</dbReference>
<proteinExistence type="predicted"/>
<keyword evidence="2" id="KW-1185">Reference proteome</keyword>
<comment type="caution">
    <text evidence="1">The sequence shown here is derived from an EMBL/GenBank/DDBJ whole genome shotgun (WGS) entry which is preliminary data.</text>
</comment>
<evidence type="ECO:0000313" key="1">
    <source>
        <dbReference type="EMBL" id="CAI2377933.1"/>
    </source>
</evidence>
<name>A0AAD2D374_EUPCR</name>
<dbReference type="Proteomes" id="UP001295684">
    <property type="component" value="Unassembled WGS sequence"/>
</dbReference>
<protein>
    <recommendedName>
        <fullName evidence="3">F-box domain-containing protein</fullName>
    </recommendedName>
</protein>